<evidence type="ECO:0000313" key="10">
    <source>
        <dbReference type="Proteomes" id="UP000078503"/>
    </source>
</evidence>
<dbReference type="RefSeq" id="WP_068334866.1">
    <property type="nucleotide sequence ID" value="NZ_LVHF01000033.1"/>
</dbReference>
<dbReference type="STRING" id="858640.A3K86_18565"/>
<dbReference type="EMBL" id="LVHF01000033">
    <property type="protein sequence ID" value="OAN10984.1"/>
    <property type="molecule type" value="Genomic_DNA"/>
</dbReference>
<feature type="transmembrane region" description="Helical" evidence="8">
    <location>
        <begin position="267"/>
        <end position="290"/>
    </location>
</feature>
<accession>A0A178K2M4</accession>
<feature type="transmembrane region" description="Helical" evidence="8">
    <location>
        <begin position="95"/>
        <end position="113"/>
    </location>
</feature>
<feature type="region of interest" description="Disordered" evidence="7">
    <location>
        <begin position="1"/>
        <end position="20"/>
    </location>
</feature>
<organism evidence="9 10">
    <name type="scientific">Photobacterium jeanii</name>
    <dbReference type="NCBI Taxonomy" id="858640"/>
    <lineage>
        <taxon>Bacteria</taxon>
        <taxon>Pseudomonadati</taxon>
        <taxon>Pseudomonadota</taxon>
        <taxon>Gammaproteobacteria</taxon>
        <taxon>Vibrionales</taxon>
        <taxon>Vibrionaceae</taxon>
        <taxon>Photobacterium</taxon>
    </lineage>
</organism>
<evidence type="ECO:0000313" key="9">
    <source>
        <dbReference type="EMBL" id="OAN10984.1"/>
    </source>
</evidence>
<keyword evidence="10" id="KW-1185">Reference proteome</keyword>
<dbReference type="GO" id="GO:0015208">
    <property type="term" value="F:guanine transmembrane transporter activity"/>
    <property type="evidence" value="ECO:0007669"/>
    <property type="project" value="TreeGrafter"/>
</dbReference>
<feature type="transmembrane region" description="Helical" evidence="8">
    <location>
        <begin position="344"/>
        <end position="361"/>
    </location>
</feature>
<feature type="transmembrane region" description="Helical" evidence="8">
    <location>
        <begin position="153"/>
        <end position="177"/>
    </location>
</feature>
<dbReference type="InterPro" id="IPR006043">
    <property type="entry name" value="NCS2"/>
</dbReference>
<evidence type="ECO:0000256" key="6">
    <source>
        <dbReference type="ARBA" id="ARBA00023136"/>
    </source>
</evidence>
<feature type="transmembrane region" description="Helical" evidence="8">
    <location>
        <begin position="183"/>
        <end position="207"/>
    </location>
</feature>
<evidence type="ECO:0000256" key="5">
    <source>
        <dbReference type="ARBA" id="ARBA00022989"/>
    </source>
</evidence>
<keyword evidence="5 8" id="KW-1133">Transmembrane helix</keyword>
<name>A0A178K2M4_9GAMM</name>
<comment type="subcellular location">
    <subcellularLocation>
        <location evidence="1">Membrane</location>
        <topology evidence="1">Multi-pass membrane protein</topology>
    </subcellularLocation>
</comment>
<evidence type="ECO:0000256" key="1">
    <source>
        <dbReference type="ARBA" id="ARBA00004141"/>
    </source>
</evidence>
<protein>
    <submittedName>
        <fullName evidence="9">Permease</fullName>
    </submittedName>
</protein>
<reference evidence="9 10" key="1">
    <citation type="submission" date="2016-03" db="EMBL/GenBank/DDBJ databases">
        <title>Photobacterium proteolyticum sp. nov. a protease producing bacterium isolated from ocean sediments of Laizhou Bay.</title>
        <authorList>
            <person name="Li Y."/>
        </authorList>
    </citation>
    <scope>NUCLEOTIDE SEQUENCE [LARGE SCALE GENOMIC DNA]</scope>
    <source>
        <strain evidence="9 10">R-40508</strain>
    </source>
</reference>
<gene>
    <name evidence="9" type="ORF">A3K86_18565</name>
</gene>
<dbReference type="AlphaFoldDB" id="A0A178K2M4"/>
<feature type="transmembrane region" description="Helical" evidence="8">
    <location>
        <begin position="310"/>
        <end position="332"/>
    </location>
</feature>
<feature type="transmembrane region" description="Helical" evidence="8">
    <location>
        <begin position="214"/>
        <end position="232"/>
    </location>
</feature>
<feature type="transmembrane region" description="Helical" evidence="8">
    <location>
        <begin position="400"/>
        <end position="427"/>
    </location>
</feature>
<evidence type="ECO:0000256" key="3">
    <source>
        <dbReference type="ARBA" id="ARBA00022448"/>
    </source>
</evidence>
<feature type="transmembrane region" description="Helical" evidence="8">
    <location>
        <begin position="368"/>
        <end position="388"/>
    </location>
</feature>
<keyword evidence="4 8" id="KW-0812">Transmembrane</keyword>
<feature type="transmembrane region" description="Helical" evidence="8">
    <location>
        <begin position="41"/>
        <end position="65"/>
    </location>
</feature>
<dbReference type="Pfam" id="PF00860">
    <property type="entry name" value="Xan_ur_permease"/>
    <property type="match status" value="1"/>
</dbReference>
<feature type="transmembrane region" description="Helical" evidence="8">
    <location>
        <begin position="439"/>
        <end position="459"/>
    </location>
</feature>
<dbReference type="PANTHER" id="PTHR43337:SF4">
    <property type="entry name" value="GUANINE_HYPOXANTHINE PERMEASE GHXQ"/>
    <property type="match status" value="1"/>
</dbReference>
<comment type="similarity">
    <text evidence="2">Belongs to the nucleobase:cation symporter-2 (NCS2) (TC 2.A.40) family. Azg-like subfamily.</text>
</comment>
<dbReference type="InterPro" id="IPR045018">
    <property type="entry name" value="Azg-like"/>
</dbReference>
<keyword evidence="6 8" id="KW-0472">Membrane</keyword>
<evidence type="ECO:0000256" key="4">
    <source>
        <dbReference type="ARBA" id="ARBA00022692"/>
    </source>
</evidence>
<evidence type="ECO:0000256" key="8">
    <source>
        <dbReference type="SAM" id="Phobius"/>
    </source>
</evidence>
<feature type="transmembrane region" description="Helical" evidence="8">
    <location>
        <begin position="71"/>
        <end position="90"/>
    </location>
</feature>
<feature type="transmembrane region" description="Helical" evidence="8">
    <location>
        <begin position="119"/>
        <end position="141"/>
    </location>
</feature>
<evidence type="ECO:0000256" key="7">
    <source>
        <dbReference type="SAM" id="MobiDB-lite"/>
    </source>
</evidence>
<dbReference type="PANTHER" id="PTHR43337">
    <property type="entry name" value="XANTHINE/URACIL PERMEASE C887.17-RELATED"/>
    <property type="match status" value="1"/>
</dbReference>
<dbReference type="GO" id="GO:0005886">
    <property type="term" value="C:plasma membrane"/>
    <property type="evidence" value="ECO:0007669"/>
    <property type="project" value="TreeGrafter"/>
</dbReference>
<comment type="caution">
    <text evidence="9">The sequence shown here is derived from an EMBL/GenBank/DDBJ whole genome shotgun (WGS) entry which is preliminary data.</text>
</comment>
<sequence>MSENSSIHHESTVVEEDTPRKGGLDGYFKISQRGSSVRQEVVAGLTTFLAMVYSVIVVPSMLGAAGFNQGSVFIATCLVAAFGSLLMGLWANLPMAIGCAISLTAFTAFSLVLGQGISIPVALGAVFLMGLVFTAITVTGVRQWILTNLPFGVAHGTGIGIGLFLLLIAANGVGLVVQNPHDGLPVALGEFTSLPVLMSIIGLAAIFGLEKRQVPGGILLVIIAISIFGLIFDPNVTYQGLFAMPSFGGEGESLLGTMDIMGALNPVVIPSVLALVMTAIFDATGTIRAVAGQAKLLDKDGQIIDGGKALTSDSVSSIFAGFVGGAPAAVYIESAAGTAAGGKTGLTATVVGGLFILLLFLSPLSYLVPAYATAPALMYVGLLMMSNVSKLDMSDSVDALSGLMCAVFIVLTGNIVTGIMLGFGSLVIGRVVSGEAKRLNAGTVIIAIVLVAFYAGGWAI</sequence>
<evidence type="ECO:0000256" key="2">
    <source>
        <dbReference type="ARBA" id="ARBA00005697"/>
    </source>
</evidence>
<proteinExistence type="inferred from homology"/>
<keyword evidence="3" id="KW-0813">Transport</keyword>
<dbReference type="Proteomes" id="UP000078503">
    <property type="component" value="Unassembled WGS sequence"/>
</dbReference>